<dbReference type="GO" id="GO:0003676">
    <property type="term" value="F:nucleic acid binding"/>
    <property type="evidence" value="ECO:0007669"/>
    <property type="project" value="InterPro"/>
</dbReference>
<evidence type="ECO:0000259" key="2">
    <source>
        <dbReference type="Pfam" id="PF13966"/>
    </source>
</evidence>
<protein>
    <recommendedName>
        <fullName evidence="5">RNase H type-1 domain-containing protein</fullName>
    </recommendedName>
</protein>
<dbReference type="PANTHER" id="PTHR33116:SF86">
    <property type="entry name" value="REVERSE TRANSCRIPTASE DOMAIN-CONTAINING PROTEIN"/>
    <property type="match status" value="1"/>
</dbReference>
<dbReference type="CDD" id="cd06222">
    <property type="entry name" value="RNase_H_like"/>
    <property type="match status" value="1"/>
</dbReference>
<feature type="domain" description="Reverse transcriptase zinc-binding" evidence="2">
    <location>
        <begin position="224"/>
        <end position="314"/>
    </location>
</feature>
<organism evidence="3 4">
    <name type="scientific">Daucus carota subsp. sativus</name>
    <name type="common">Carrot</name>
    <dbReference type="NCBI Taxonomy" id="79200"/>
    <lineage>
        <taxon>Eukaryota</taxon>
        <taxon>Viridiplantae</taxon>
        <taxon>Streptophyta</taxon>
        <taxon>Embryophyta</taxon>
        <taxon>Tracheophyta</taxon>
        <taxon>Spermatophyta</taxon>
        <taxon>Magnoliopsida</taxon>
        <taxon>eudicotyledons</taxon>
        <taxon>Gunneridae</taxon>
        <taxon>Pentapetalae</taxon>
        <taxon>asterids</taxon>
        <taxon>campanulids</taxon>
        <taxon>Apiales</taxon>
        <taxon>Apiaceae</taxon>
        <taxon>Apioideae</taxon>
        <taxon>Scandiceae</taxon>
        <taxon>Daucinae</taxon>
        <taxon>Daucus</taxon>
        <taxon>Daucus sect. Daucus</taxon>
    </lineage>
</organism>
<accession>A0AAF1B7T3</accession>
<gene>
    <name evidence="3" type="ORF">DCAR_0728822</name>
</gene>
<dbReference type="GO" id="GO:0004523">
    <property type="term" value="F:RNA-DNA hybrid ribonuclease activity"/>
    <property type="evidence" value="ECO:0007669"/>
    <property type="project" value="InterPro"/>
</dbReference>
<evidence type="ECO:0000313" key="4">
    <source>
        <dbReference type="Proteomes" id="UP000077755"/>
    </source>
</evidence>
<dbReference type="InterPro" id="IPR002156">
    <property type="entry name" value="RNaseH_domain"/>
</dbReference>
<feature type="domain" description="RNase H type-1" evidence="1">
    <location>
        <begin position="420"/>
        <end position="540"/>
    </location>
</feature>
<dbReference type="InterPro" id="IPR044730">
    <property type="entry name" value="RNase_H-like_dom_plant"/>
</dbReference>
<evidence type="ECO:0008006" key="5">
    <source>
        <dbReference type="Google" id="ProtNLM"/>
    </source>
</evidence>
<dbReference type="InterPro" id="IPR026960">
    <property type="entry name" value="RVT-Znf"/>
</dbReference>
<evidence type="ECO:0000259" key="1">
    <source>
        <dbReference type="Pfam" id="PF13456"/>
    </source>
</evidence>
<reference evidence="3" key="1">
    <citation type="journal article" date="2016" name="Nat. Genet.">
        <title>A high-quality carrot genome assembly provides new insights into carotenoid accumulation and asterid genome evolution.</title>
        <authorList>
            <person name="Iorizzo M."/>
            <person name="Ellison S."/>
            <person name="Senalik D."/>
            <person name="Zeng P."/>
            <person name="Satapoomin P."/>
            <person name="Huang J."/>
            <person name="Bowman M."/>
            <person name="Iovene M."/>
            <person name="Sanseverino W."/>
            <person name="Cavagnaro P."/>
            <person name="Yildiz M."/>
            <person name="Macko-Podgorni A."/>
            <person name="Moranska E."/>
            <person name="Grzebelus E."/>
            <person name="Grzebelus D."/>
            <person name="Ashrafi H."/>
            <person name="Zheng Z."/>
            <person name="Cheng S."/>
            <person name="Spooner D."/>
            <person name="Van Deynze A."/>
            <person name="Simon P."/>
        </authorList>
    </citation>
    <scope>NUCLEOTIDE SEQUENCE</scope>
    <source>
        <tissue evidence="3">Leaf</tissue>
    </source>
</reference>
<proteinExistence type="predicted"/>
<keyword evidence="4" id="KW-1185">Reference proteome</keyword>
<dbReference type="Pfam" id="PF13966">
    <property type="entry name" value="zf-RVT"/>
    <property type="match status" value="1"/>
</dbReference>
<reference evidence="3" key="2">
    <citation type="submission" date="2022-03" db="EMBL/GenBank/DDBJ databases">
        <title>Draft title - Genomic analysis of global carrot germplasm unveils the trajectory of domestication and the origin of high carotenoid orange carrot.</title>
        <authorList>
            <person name="Iorizzo M."/>
            <person name="Ellison S."/>
            <person name="Senalik D."/>
            <person name="Macko-Podgorni A."/>
            <person name="Grzebelus D."/>
            <person name="Bostan H."/>
            <person name="Rolling W."/>
            <person name="Curaba J."/>
            <person name="Simon P."/>
        </authorList>
    </citation>
    <scope>NUCLEOTIDE SEQUENCE</scope>
    <source>
        <tissue evidence="3">Leaf</tissue>
    </source>
</reference>
<dbReference type="InterPro" id="IPR012337">
    <property type="entry name" value="RNaseH-like_sf"/>
</dbReference>
<dbReference type="InterPro" id="IPR036397">
    <property type="entry name" value="RNaseH_sf"/>
</dbReference>
<dbReference type="PANTHER" id="PTHR33116">
    <property type="entry name" value="REVERSE TRANSCRIPTASE ZINC-BINDING DOMAIN-CONTAINING PROTEIN-RELATED-RELATED"/>
    <property type="match status" value="1"/>
</dbReference>
<dbReference type="Pfam" id="PF13456">
    <property type="entry name" value="RVT_3"/>
    <property type="match status" value="1"/>
</dbReference>
<dbReference type="AlphaFoldDB" id="A0AAF1B7T3"/>
<dbReference type="SUPFAM" id="SSF53098">
    <property type="entry name" value="Ribonuclease H-like"/>
    <property type="match status" value="1"/>
</dbReference>
<name>A0AAF1B7T3_DAUCS</name>
<dbReference type="Gene3D" id="3.30.420.10">
    <property type="entry name" value="Ribonuclease H-like superfamily/Ribonuclease H"/>
    <property type="match status" value="1"/>
</dbReference>
<dbReference type="Proteomes" id="UP000077755">
    <property type="component" value="Chromosome 7"/>
</dbReference>
<sequence>MLKNVVQAIPAYAMSCFLLPKTLCQEIERVMNGFWWKNNSGNNKGIRWLAWNKMCSPKKQGGLGFRDIQGFNLALLGKQCWSLLNRPTALVTRVLKAKYYPNGHFLQAGRIGGASFTWSGIWQAKEEIRKGLRWILGDGKTINIDKDRWLKAKEGYCVDNSDMISPMNPRKVCDFFRGNDKVWDEAKVRFHFNAVDSEAILNTRIPQRCTKDRIAWVHSSNGQYTVKSGYLQWCKDQAVQGGAHQSNGWNKIWRLGIPHKIKVFLWRFCRNTLPVRHLLRDRGVLVPLECSLCEGDVEHMNYLFIDCHYAKESWQAVGLDFNSREEEYAHIWLLNMLSKAPEETLIKISTVLWSIWFARNKQIFENKNMPSAVGISWSKKHIDEWQAANKKPVILQNSGESSTAGNIKWKPPEVDQLKINVDAALSTGQNSYGVGMVIRNHHSQYRGGKTMRFAGMVSVLEAELKGILEAILWAQELADCYVTIETDSLISVNAVNRGHDSSMEAEDLVQQCLEALSNNSRISVSHVKKQANKVAHNLARVPCERNCFIVFSSPPSCLLGTLLSDALEF</sequence>
<evidence type="ECO:0000313" key="3">
    <source>
        <dbReference type="EMBL" id="WOH09365.1"/>
    </source>
</evidence>
<dbReference type="EMBL" id="CP093349">
    <property type="protein sequence ID" value="WOH09365.1"/>
    <property type="molecule type" value="Genomic_DNA"/>
</dbReference>